<dbReference type="PANTHER" id="PTHR33445:SF1">
    <property type="entry name" value="ATP SYNTHASE SUBUNIT B"/>
    <property type="match status" value="1"/>
</dbReference>
<comment type="caution">
    <text evidence="16">The sequence shown here is derived from an EMBL/GenBank/DDBJ whole genome shotgun (WGS) entry which is preliminary data.</text>
</comment>
<dbReference type="AlphaFoldDB" id="A0A644UD24"/>
<dbReference type="GO" id="GO:0012505">
    <property type="term" value="C:endomembrane system"/>
    <property type="evidence" value="ECO:0007669"/>
    <property type="project" value="UniProtKB-SubCell"/>
</dbReference>
<dbReference type="HAMAP" id="MF_01398">
    <property type="entry name" value="ATP_synth_b_bprime"/>
    <property type="match status" value="1"/>
</dbReference>
<evidence type="ECO:0000256" key="2">
    <source>
        <dbReference type="ARBA" id="ARBA00004308"/>
    </source>
</evidence>
<evidence type="ECO:0000256" key="7">
    <source>
        <dbReference type="ARBA" id="ARBA00022692"/>
    </source>
</evidence>
<keyword evidence="7 15" id="KW-0812">Transmembrane</keyword>
<keyword evidence="8" id="KW-0375">Hydrogen ion transport</keyword>
<dbReference type="NCBIfam" id="TIGR01144">
    <property type="entry name" value="ATP_synt_b"/>
    <property type="match status" value="1"/>
</dbReference>
<dbReference type="SUPFAM" id="SSF81573">
    <property type="entry name" value="F1F0 ATP synthase subunit B, membrane domain"/>
    <property type="match status" value="1"/>
</dbReference>
<evidence type="ECO:0000256" key="1">
    <source>
        <dbReference type="ARBA" id="ARBA00004167"/>
    </source>
</evidence>
<evidence type="ECO:0000313" key="16">
    <source>
        <dbReference type="EMBL" id="MPL76837.1"/>
    </source>
</evidence>
<keyword evidence="5" id="KW-1003">Cell membrane</keyword>
<dbReference type="InterPro" id="IPR005864">
    <property type="entry name" value="ATP_synth_F0_bsu_bac"/>
</dbReference>
<sequence>MELITPGLGLVVWMTLVFLVLLLVLGKFGWPVVSKMIDERETLIQNSLDEAQKAREEMENLKFNNDILLKKAMEERDEILKEARLLGETIKQEAHLKAQEEAQRIVASARDSINYEKLQALTELKNQVAQFSIDIASKVLEQELKENEFDKKIIEKRVSEFNFN</sequence>
<dbReference type="InterPro" id="IPR028987">
    <property type="entry name" value="ATP_synth_B-like_membr_sf"/>
</dbReference>
<feature type="transmembrane region" description="Helical" evidence="15">
    <location>
        <begin position="6"/>
        <end position="26"/>
    </location>
</feature>
<keyword evidence="10" id="KW-0406">Ion transport</keyword>
<feature type="coiled-coil region" evidence="14">
    <location>
        <begin position="37"/>
        <end position="89"/>
    </location>
</feature>
<organism evidence="16">
    <name type="scientific">bioreactor metagenome</name>
    <dbReference type="NCBI Taxonomy" id="1076179"/>
    <lineage>
        <taxon>unclassified sequences</taxon>
        <taxon>metagenomes</taxon>
        <taxon>ecological metagenomes</taxon>
    </lineage>
</organism>
<evidence type="ECO:0000256" key="3">
    <source>
        <dbReference type="ARBA" id="ARBA00005513"/>
    </source>
</evidence>
<dbReference type="EMBL" id="VSSQ01000101">
    <property type="protein sequence ID" value="MPL76837.1"/>
    <property type="molecule type" value="Genomic_DNA"/>
</dbReference>
<keyword evidence="12" id="KW-0066">ATP synthesis</keyword>
<evidence type="ECO:0000256" key="6">
    <source>
        <dbReference type="ARBA" id="ARBA00022547"/>
    </source>
</evidence>
<dbReference type="Gene3D" id="1.20.5.620">
    <property type="entry name" value="F1F0 ATP synthase subunit B, membrane domain"/>
    <property type="match status" value="1"/>
</dbReference>
<dbReference type="PANTHER" id="PTHR33445">
    <property type="entry name" value="ATP SYNTHASE SUBUNIT B', CHLOROPLASTIC"/>
    <property type="match status" value="1"/>
</dbReference>
<dbReference type="GO" id="GO:0046961">
    <property type="term" value="F:proton-transporting ATPase activity, rotational mechanism"/>
    <property type="evidence" value="ECO:0007669"/>
    <property type="project" value="TreeGrafter"/>
</dbReference>
<comment type="similarity">
    <text evidence="3">Belongs to the ATPase B chain family.</text>
</comment>
<keyword evidence="11 15" id="KW-0472">Membrane</keyword>
<evidence type="ECO:0000256" key="12">
    <source>
        <dbReference type="ARBA" id="ARBA00023310"/>
    </source>
</evidence>
<keyword evidence="14" id="KW-0175">Coiled coil</keyword>
<evidence type="ECO:0000256" key="15">
    <source>
        <dbReference type="SAM" id="Phobius"/>
    </source>
</evidence>
<keyword evidence="6" id="KW-0138">CF(0)</keyword>
<evidence type="ECO:0000256" key="10">
    <source>
        <dbReference type="ARBA" id="ARBA00023065"/>
    </source>
</evidence>
<protein>
    <submittedName>
        <fullName evidence="16">ATP synthase subunit b</fullName>
    </submittedName>
</protein>
<name>A0A644UD24_9ZZZZ</name>
<dbReference type="Pfam" id="PF00430">
    <property type="entry name" value="ATP-synt_B"/>
    <property type="match status" value="1"/>
</dbReference>
<dbReference type="InterPro" id="IPR050059">
    <property type="entry name" value="ATP_synthase_B_chain"/>
</dbReference>
<dbReference type="InterPro" id="IPR002146">
    <property type="entry name" value="ATP_synth_b/b'su_bac/chlpt"/>
</dbReference>
<gene>
    <name evidence="16" type="primary">atpF_12</name>
    <name evidence="16" type="ORF">SDC9_22688</name>
</gene>
<keyword evidence="4" id="KW-0813">Transport</keyword>
<evidence type="ECO:0000256" key="5">
    <source>
        <dbReference type="ARBA" id="ARBA00022475"/>
    </source>
</evidence>
<dbReference type="GO" id="GO:0045259">
    <property type="term" value="C:proton-transporting ATP synthase complex"/>
    <property type="evidence" value="ECO:0007669"/>
    <property type="project" value="UniProtKB-KW"/>
</dbReference>
<evidence type="ECO:0000256" key="8">
    <source>
        <dbReference type="ARBA" id="ARBA00022781"/>
    </source>
</evidence>
<evidence type="ECO:0000256" key="14">
    <source>
        <dbReference type="SAM" id="Coils"/>
    </source>
</evidence>
<comment type="subcellular location">
    <subcellularLocation>
        <location evidence="2">Endomembrane system</location>
    </subcellularLocation>
    <subcellularLocation>
        <location evidence="1">Membrane</location>
        <topology evidence="1">Single-pass membrane protein</topology>
    </subcellularLocation>
</comment>
<evidence type="ECO:0000256" key="4">
    <source>
        <dbReference type="ARBA" id="ARBA00022448"/>
    </source>
</evidence>
<accession>A0A644UD24</accession>
<evidence type="ECO:0000256" key="9">
    <source>
        <dbReference type="ARBA" id="ARBA00022989"/>
    </source>
</evidence>
<dbReference type="CDD" id="cd06503">
    <property type="entry name" value="ATP-synt_Fo_b"/>
    <property type="match status" value="1"/>
</dbReference>
<evidence type="ECO:0000256" key="13">
    <source>
        <dbReference type="ARBA" id="ARBA00025198"/>
    </source>
</evidence>
<proteinExistence type="inferred from homology"/>
<keyword evidence="9 15" id="KW-1133">Transmembrane helix</keyword>
<evidence type="ECO:0000256" key="11">
    <source>
        <dbReference type="ARBA" id="ARBA00023136"/>
    </source>
</evidence>
<reference evidence="16" key="1">
    <citation type="submission" date="2019-08" db="EMBL/GenBank/DDBJ databases">
        <authorList>
            <person name="Kucharzyk K."/>
            <person name="Murdoch R.W."/>
            <person name="Higgins S."/>
            <person name="Loffler F."/>
        </authorList>
    </citation>
    <scope>NUCLEOTIDE SEQUENCE</scope>
</reference>
<dbReference type="GO" id="GO:0015986">
    <property type="term" value="P:proton motive force-driven ATP synthesis"/>
    <property type="evidence" value="ECO:0007669"/>
    <property type="project" value="InterPro"/>
</dbReference>
<comment type="function">
    <text evidence="13">F(1)F(0) ATP synthase produces ATP from ADP in the presence of a proton or sodium gradient. F-type ATPases consist of two structural domains, F(1) containing the extramembraneous catalytic core and F(0) containing the membrane proton channel, linked together by a central stalk and a peripheral stalk. During catalysis, ATP synthesis in the catalytic domain of F(1) is coupled via a rotary mechanism of the central stalk subunits to proton translocation.</text>
</comment>